<dbReference type="Proteomes" id="UP001474421">
    <property type="component" value="Unassembled WGS sequence"/>
</dbReference>
<comment type="similarity">
    <text evidence="3">Belongs to the GASK family.</text>
</comment>
<accession>A0AAW1B2L9</accession>
<dbReference type="InterPro" id="IPR029207">
    <property type="entry name" value="FAM198"/>
</dbReference>
<evidence type="ECO:0000256" key="5">
    <source>
        <dbReference type="ARBA" id="ARBA00023136"/>
    </source>
</evidence>
<evidence type="ECO:0000256" key="2">
    <source>
        <dbReference type="ARBA" id="ARBA00004555"/>
    </source>
</evidence>
<evidence type="ECO:0000313" key="6">
    <source>
        <dbReference type="EMBL" id="KAK9396440.1"/>
    </source>
</evidence>
<evidence type="ECO:0000313" key="7">
    <source>
        <dbReference type="Proteomes" id="UP001474421"/>
    </source>
</evidence>
<comment type="subcellular location">
    <subcellularLocation>
        <location evidence="1">Endomembrane system</location>
    </subcellularLocation>
    <subcellularLocation>
        <location evidence="2">Golgi apparatus</location>
    </subcellularLocation>
</comment>
<reference evidence="6 7" key="1">
    <citation type="journal article" date="2024" name="Proc. Natl. Acad. Sci. U.S.A.">
        <title>The genetic regulatory architecture and epigenomic basis for age-related changes in rattlesnake venom.</title>
        <authorList>
            <person name="Hogan M.P."/>
            <person name="Holding M.L."/>
            <person name="Nystrom G.S."/>
            <person name="Colston T.J."/>
            <person name="Bartlett D.A."/>
            <person name="Mason A.J."/>
            <person name="Ellsworth S.A."/>
            <person name="Rautsaw R.M."/>
            <person name="Lawrence K.C."/>
            <person name="Strickland J.L."/>
            <person name="He B."/>
            <person name="Fraser P."/>
            <person name="Margres M.J."/>
            <person name="Gilbert D.M."/>
            <person name="Gibbs H.L."/>
            <person name="Parkinson C.L."/>
            <person name="Rokyta D.R."/>
        </authorList>
    </citation>
    <scope>NUCLEOTIDE SEQUENCE [LARGE SCALE GENOMIC DNA]</scope>
    <source>
        <strain evidence="6">DRR0105</strain>
    </source>
</reference>
<organism evidence="6 7">
    <name type="scientific">Crotalus adamanteus</name>
    <name type="common">Eastern diamondback rattlesnake</name>
    <dbReference type="NCBI Taxonomy" id="8729"/>
    <lineage>
        <taxon>Eukaryota</taxon>
        <taxon>Metazoa</taxon>
        <taxon>Chordata</taxon>
        <taxon>Craniata</taxon>
        <taxon>Vertebrata</taxon>
        <taxon>Euteleostomi</taxon>
        <taxon>Lepidosauria</taxon>
        <taxon>Squamata</taxon>
        <taxon>Bifurcata</taxon>
        <taxon>Unidentata</taxon>
        <taxon>Episquamata</taxon>
        <taxon>Toxicofera</taxon>
        <taxon>Serpentes</taxon>
        <taxon>Colubroidea</taxon>
        <taxon>Viperidae</taxon>
        <taxon>Crotalinae</taxon>
        <taxon>Crotalus</taxon>
    </lineage>
</organism>
<proteinExistence type="inferred from homology"/>
<evidence type="ECO:0000256" key="4">
    <source>
        <dbReference type="ARBA" id="ARBA00023034"/>
    </source>
</evidence>
<protein>
    <recommendedName>
        <fullName evidence="8">Protein FAM198A</fullName>
    </recommendedName>
</protein>
<dbReference type="GO" id="GO:0005794">
    <property type="term" value="C:Golgi apparatus"/>
    <property type="evidence" value="ECO:0007669"/>
    <property type="project" value="UniProtKB-SubCell"/>
</dbReference>
<dbReference type="Pfam" id="PF15051">
    <property type="entry name" value="FAM198"/>
    <property type="match status" value="1"/>
</dbReference>
<keyword evidence="4" id="KW-0333">Golgi apparatus</keyword>
<evidence type="ECO:0000256" key="3">
    <source>
        <dbReference type="ARBA" id="ARBA00007691"/>
    </source>
</evidence>
<comment type="caution">
    <text evidence="6">The sequence shown here is derived from an EMBL/GenBank/DDBJ whole genome shotgun (WGS) entry which is preliminary data.</text>
</comment>
<dbReference type="EMBL" id="JAOTOJ010000008">
    <property type="protein sequence ID" value="KAK9396440.1"/>
    <property type="molecule type" value="Genomic_DNA"/>
</dbReference>
<dbReference type="PANTHER" id="PTHR15905">
    <property type="entry name" value="GOLGI-ASSOCIATED KINASE 1B-RELATED"/>
    <property type="match status" value="1"/>
</dbReference>
<keyword evidence="7" id="KW-1185">Reference proteome</keyword>
<sequence length="177" mass="20350">MEDSRTSLGKAPCLTVLHSEWAKLALFDFLLQVHDRLDRYCCGFQPDFSEPCVQELLHEKCRNPAELFLVHILVRRSKPSHLVFIDNAGRPFHPEAKLNFRLLQGIDGFPRTAITILQSGCLQNLLLQSLHVDKEFWGSQGGYEGLKHWLNTIDRRGQALLQYIKEHNLTITEDSLD</sequence>
<dbReference type="AlphaFoldDB" id="A0AAW1B2L9"/>
<gene>
    <name evidence="6" type="ORF">NXF25_019801</name>
</gene>
<evidence type="ECO:0008006" key="8">
    <source>
        <dbReference type="Google" id="ProtNLM"/>
    </source>
</evidence>
<dbReference type="PANTHER" id="PTHR15905:SF5">
    <property type="entry name" value="GOLGI-ASSOCIATED KINASE 1A"/>
    <property type="match status" value="1"/>
</dbReference>
<evidence type="ECO:0000256" key="1">
    <source>
        <dbReference type="ARBA" id="ARBA00004308"/>
    </source>
</evidence>
<keyword evidence="5" id="KW-0472">Membrane</keyword>
<name>A0AAW1B2L9_CROAD</name>